<dbReference type="KEGG" id="crx:CRECT_1943"/>
<dbReference type="AlphaFoldDB" id="A0A6G5QPB6"/>
<accession>A0A6G5QPB6</accession>
<dbReference type="EMBL" id="CP012543">
    <property type="protein sequence ID" value="QCD47555.1"/>
    <property type="molecule type" value="Genomic_DNA"/>
</dbReference>
<dbReference type="InterPro" id="IPR051910">
    <property type="entry name" value="ComF/GntX_DNA_util-trans"/>
</dbReference>
<dbReference type="SUPFAM" id="SSF53271">
    <property type="entry name" value="PRTase-like"/>
    <property type="match status" value="1"/>
</dbReference>
<dbReference type="InterPro" id="IPR029057">
    <property type="entry name" value="PRTase-like"/>
</dbReference>
<dbReference type="Gene3D" id="3.40.50.2020">
    <property type="match status" value="1"/>
</dbReference>
<gene>
    <name evidence="2" type="primary">ctsW</name>
    <name evidence="2" type="ORF">CRECT_1943</name>
</gene>
<keyword evidence="2" id="KW-0808">Transferase</keyword>
<reference evidence="2 3" key="1">
    <citation type="submission" date="2016-07" db="EMBL/GenBank/DDBJ databases">
        <title>Comparative genomics of the Campylobacter concisus group.</title>
        <authorList>
            <person name="Miller W.G."/>
            <person name="Yee E."/>
            <person name="Chapman M.H."/>
            <person name="Huynh S."/>
            <person name="Bono J.L."/>
            <person name="On S.L.W."/>
            <person name="StLeger J."/>
            <person name="Foster G."/>
            <person name="Parker C.T."/>
        </authorList>
    </citation>
    <scope>NUCLEOTIDE SEQUENCE [LARGE SCALE GENOMIC DNA]</scope>
    <source>
        <strain evidence="2 3">ATCC 33238</strain>
    </source>
</reference>
<evidence type="ECO:0000313" key="3">
    <source>
        <dbReference type="Proteomes" id="UP000502377"/>
    </source>
</evidence>
<dbReference type="InterPro" id="IPR000836">
    <property type="entry name" value="PRTase_dom"/>
</dbReference>
<dbReference type="PANTHER" id="PTHR47505:SF1">
    <property type="entry name" value="DNA UTILIZATION PROTEIN YHGH"/>
    <property type="match status" value="1"/>
</dbReference>
<keyword evidence="2" id="KW-0328">Glycosyltransferase</keyword>
<evidence type="ECO:0000313" key="2">
    <source>
        <dbReference type="EMBL" id="QCD47555.1"/>
    </source>
</evidence>
<comment type="similarity">
    <text evidence="1">Belongs to the ComF/GntX family.</text>
</comment>
<evidence type="ECO:0000256" key="1">
    <source>
        <dbReference type="ARBA" id="ARBA00008007"/>
    </source>
</evidence>
<dbReference type="RefSeq" id="WP_002944974.1">
    <property type="nucleotide sequence ID" value="NZ_CP012543.1"/>
</dbReference>
<proteinExistence type="inferred from homology"/>
<dbReference type="PANTHER" id="PTHR47505">
    <property type="entry name" value="DNA UTILIZATION PROTEIN YHGH"/>
    <property type="match status" value="1"/>
</dbReference>
<sequence>MRCANCGHFSLAVICKICKDHLRSSPARTRVLDGDFKIYSFFDYSEIKNLLYSKHLFHGSFVYGALANLSFKVFACKFSFGSPVSAVPIDDRAASGYSHTAILARALKSAEIRPLYACLHAGSNVSYHGKDLAFRLKNPRNFKLLKRPKFPVILIDDIVTTGTTIDEARRTLQKAGCEVLFALTLADARY</sequence>
<dbReference type="GO" id="GO:0016757">
    <property type="term" value="F:glycosyltransferase activity"/>
    <property type="evidence" value="ECO:0007669"/>
    <property type="project" value="UniProtKB-KW"/>
</dbReference>
<organism evidence="2 3">
    <name type="scientific">Campylobacter rectus</name>
    <name type="common">Wolinella recta</name>
    <dbReference type="NCBI Taxonomy" id="203"/>
    <lineage>
        <taxon>Bacteria</taxon>
        <taxon>Pseudomonadati</taxon>
        <taxon>Campylobacterota</taxon>
        <taxon>Epsilonproteobacteria</taxon>
        <taxon>Campylobacterales</taxon>
        <taxon>Campylobacteraceae</taxon>
        <taxon>Campylobacter</taxon>
    </lineage>
</organism>
<dbReference type="Proteomes" id="UP000502377">
    <property type="component" value="Chromosome"/>
</dbReference>
<protein>
    <submittedName>
        <fullName evidence="2">Transformation system, predicted amidophosphoribosyltransferase CtsW</fullName>
    </submittedName>
</protein>
<dbReference type="CDD" id="cd06223">
    <property type="entry name" value="PRTases_typeI"/>
    <property type="match status" value="1"/>
</dbReference>
<name>A0A6G5QPB6_CAMRE</name>